<feature type="transmembrane region" description="Helical" evidence="7">
    <location>
        <begin position="246"/>
        <end position="267"/>
    </location>
</feature>
<keyword evidence="4 7" id="KW-0812">Transmembrane</keyword>
<evidence type="ECO:0000256" key="4">
    <source>
        <dbReference type="ARBA" id="ARBA00022692"/>
    </source>
</evidence>
<evidence type="ECO:0000313" key="9">
    <source>
        <dbReference type="EMBL" id="MBC8610735.1"/>
    </source>
</evidence>
<keyword evidence="6 7" id="KW-0472">Membrane</keyword>
<evidence type="ECO:0000313" key="10">
    <source>
        <dbReference type="Proteomes" id="UP000632659"/>
    </source>
</evidence>
<dbReference type="GO" id="GO:0005886">
    <property type="term" value="C:plasma membrane"/>
    <property type="evidence" value="ECO:0007669"/>
    <property type="project" value="UniProtKB-SubCell"/>
</dbReference>
<keyword evidence="10" id="KW-1185">Reference proteome</keyword>
<organism evidence="9 10">
    <name type="scientific">Massiliimalia timonensis</name>
    <dbReference type="NCBI Taxonomy" id="1987501"/>
    <lineage>
        <taxon>Bacteria</taxon>
        <taxon>Bacillati</taxon>
        <taxon>Bacillota</taxon>
        <taxon>Clostridia</taxon>
        <taxon>Eubacteriales</taxon>
        <taxon>Oscillospiraceae</taxon>
        <taxon>Massiliimalia</taxon>
    </lineage>
</organism>
<evidence type="ECO:0000256" key="2">
    <source>
        <dbReference type="ARBA" id="ARBA00022448"/>
    </source>
</evidence>
<comment type="subcellular location">
    <subcellularLocation>
        <location evidence="1 7">Cell membrane</location>
        <topology evidence="1 7">Multi-pass membrane protein</topology>
    </subcellularLocation>
</comment>
<feature type="domain" description="ABC transmembrane type-1" evidence="8">
    <location>
        <begin position="78"/>
        <end position="267"/>
    </location>
</feature>
<dbReference type="Proteomes" id="UP000632659">
    <property type="component" value="Unassembled WGS sequence"/>
</dbReference>
<dbReference type="PANTHER" id="PTHR43744:SF8">
    <property type="entry name" value="SN-GLYCEROL-3-PHOSPHATE TRANSPORT SYSTEM PERMEASE PROTEIN UGPE"/>
    <property type="match status" value="1"/>
</dbReference>
<feature type="transmembrane region" description="Helical" evidence="7">
    <location>
        <begin position="21"/>
        <end position="43"/>
    </location>
</feature>
<keyword evidence="3" id="KW-1003">Cell membrane</keyword>
<feature type="transmembrane region" description="Helical" evidence="7">
    <location>
        <begin position="188"/>
        <end position="210"/>
    </location>
</feature>
<feature type="transmembrane region" description="Helical" evidence="7">
    <location>
        <begin position="145"/>
        <end position="167"/>
    </location>
</feature>
<dbReference type="PANTHER" id="PTHR43744">
    <property type="entry name" value="ABC TRANSPORTER PERMEASE PROTEIN MG189-RELATED-RELATED"/>
    <property type="match status" value="1"/>
</dbReference>
<dbReference type="RefSeq" id="WP_187536432.1">
    <property type="nucleotide sequence ID" value="NZ_JACRTL010000003.1"/>
</dbReference>
<feature type="transmembrane region" description="Helical" evidence="7">
    <location>
        <begin position="82"/>
        <end position="103"/>
    </location>
</feature>
<dbReference type="Gene3D" id="1.10.3720.10">
    <property type="entry name" value="MetI-like"/>
    <property type="match status" value="1"/>
</dbReference>
<dbReference type="GO" id="GO:0055085">
    <property type="term" value="P:transmembrane transport"/>
    <property type="evidence" value="ECO:0007669"/>
    <property type="project" value="InterPro"/>
</dbReference>
<proteinExistence type="inferred from homology"/>
<evidence type="ECO:0000256" key="1">
    <source>
        <dbReference type="ARBA" id="ARBA00004651"/>
    </source>
</evidence>
<dbReference type="CDD" id="cd06261">
    <property type="entry name" value="TM_PBP2"/>
    <property type="match status" value="1"/>
</dbReference>
<comment type="similarity">
    <text evidence="7">Belongs to the binding-protein-dependent transport system permease family.</text>
</comment>
<gene>
    <name evidence="9" type="ORF">H8702_06305</name>
</gene>
<accession>A0A8J6TX74</accession>
<evidence type="ECO:0000256" key="7">
    <source>
        <dbReference type="RuleBase" id="RU363032"/>
    </source>
</evidence>
<evidence type="ECO:0000259" key="8">
    <source>
        <dbReference type="PROSITE" id="PS50928"/>
    </source>
</evidence>
<dbReference type="PROSITE" id="PS50928">
    <property type="entry name" value="ABC_TM1"/>
    <property type="match status" value="1"/>
</dbReference>
<dbReference type="InterPro" id="IPR035906">
    <property type="entry name" value="MetI-like_sf"/>
</dbReference>
<protein>
    <submittedName>
        <fullName evidence="9">Carbohydrate ABC transporter permease</fullName>
    </submittedName>
</protein>
<feature type="transmembrane region" description="Helical" evidence="7">
    <location>
        <begin position="115"/>
        <end position="133"/>
    </location>
</feature>
<evidence type="ECO:0000256" key="6">
    <source>
        <dbReference type="ARBA" id="ARBA00023136"/>
    </source>
</evidence>
<dbReference type="SUPFAM" id="SSF161098">
    <property type="entry name" value="MetI-like"/>
    <property type="match status" value="1"/>
</dbReference>
<dbReference type="InterPro" id="IPR000515">
    <property type="entry name" value="MetI-like"/>
</dbReference>
<dbReference type="AlphaFoldDB" id="A0A8J6TX74"/>
<comment type="caution">
    <text evidence="9">The sequence shown here is derived from an EMBL/GenBank/DDBJ whole genome shotgun (WGS) entry which is preliminary data.</text>
</comment>
<dbReference type="EMBL" id="JACRTL010000003">
    <property type="protein sequence ID" value="MBC8610735.1"/>
    <property type="molecule type" value="Genomic_DNA"/>
</dbReference>
<evidence type="ECO:0000256" key="3">
    <source>
        <dbReference type="ARBA" id="ARBA00022475"/>
    </source>
</evidence>
<keyword evidence="2 7" id="KW-0813">Transport</keyword>
<keyword evidence="5 7" id="KW-1133">Transmembrane helix</keyword>
<evidence type="ECO:0000256" key="5">
    <source>
        <dbReference type="ARBA" id="ARBA00022989"/>
    </source>
</evidence>
<sequence length="282" mass="30588">MKGKIKSTSPAMQRAGKIAKYAVLSIWSIITLFPVLWVFMTAFKDNGQIFGNPFALPDPLVSDNLTSVFEAVNFGTSFLNSFIFAAATVVVILLITSMSGYYCAKLTRGMKMYSFLILGMMMPAQTILIPIFTNYVKVGLNNTRIGLILMYVGLNIAFGTFILTGFMKGVPDAVIESGVIDGASSLRAFFSLVIPMAKPGLATVGTFVFLNTWNDFMIAFIMATDVKLQTLNLACYQLRGVYSSDFGLLSAGCVILMTPAIIIFIVFQEQVIKGLTAGAVKG</sequence>
<reference evidence="9" key="1">
    <citation type="submission" date="2020-08" db="EMBL/GenBank/DDBJ databases">
        <title>Genome public.</title>
        <authorList>
            <person name="Liu C."/>
            <person name="Sun Q."/>
        </authorList>
    </citation>
    <scope>NUCLEOTIDE SEQUENCE</scope>
    <source>
        <strain evidence="9">NSJ-15</strain>
    </source>
</reference>
<name>A0A8J6TX74_9FIRM</name>
<dbReference type="Pfam" id="PF00528">
    <property type="entry name" value="BPD_transp_1"/>
    <property type="match status" value="1"/>
</dbReference>